<dbReference type="EMBL" id="BMOE01000008">
    <property type="protein sequence ID" value="GGJ79985.1"/>
    <property type="molecule type" value="Genomic_DNA"/>
</dbReference>
<comment type="caution">
    <text evidence="2">The sequence shown here is derived from an EMBL/GenBank/DDBJ whole genome shotgun (WGS) entry which is preliminary data.</text>
</comment>
<evidence type="ECO:0000256" key="1">
    <source>
        <dbReference type="SAM" id="MobiDB-lite"/>
    </source>
</evidence>
<protein>
    <submittedName>
        <fullName evidence="2">Uncharacterized protein</fullName>
    </submittedName>
</protein>
<reference evidence="2" key="2">
    <citation type="submission" date="2020-09" db="EMBL/GenBank/DDBJ databases">
        <authorList>
            <person name="Sun Q."/>
            <person name="Ohkuma M."/>
        </authorList>
    </citation>
    <scope>NUCLEOTIDE SEQUENCE</scope>
    <source>
        <strain evidence="2">JCM 14371</strain>
    </source>
</reference>
<dbReference type="Proteomes" id="UP000635726">
    <property type="component" value="Unassembled WGS sequence"/>
</dbReference>
<proteinExistence type="predicted"/>
<name>A0A917URR8_9DEIO</name>
<organism evidence="2 3">
    <name type="scientific">Deinococcus aquiradiocola</name>
    <dbReference type="NCBI Taxonomy" id="393059"/>
    <lineage>
        <taxon>Bacteria</taxon>
        <taxon>Thermotogati</taxon>
        <taxon>Deinococcota</taxon>
        <taxon>Deinococci</taxon>
        <taxon>Deinococcales</taxon>
        <taxon>Deinococcaceae</taxon>
        <taxon>Deinococcus</taxon>
    </lineage>
</organism>
<evidence type="ECO:0000313" key="3">
    <source>
        <dbReference type="Proteomes" id="UP000635726"/>
    </source>
</evidence>
<gene>
    <name evidence="2" type="ORF">GCM10008939_24820</name>
</gene>
<keyword evidence="3" id="KW-1185">Reference proteome</keyword>
<evidence type="ECO:0000313" key="2">
    <source>
        <dbReference type="EMBL" id="GGJ79985.1"/>
    </source>
</evidence>
<dbReference type="AlphaFoldDB" id="A0A917URR8"/>
<reference evidence="2" key="1">
    <citation type="journal article" date="2014" name="Int. J. Syst. Evol. Microbiol.">
        <title>Complete genome sequence of Corynebacterium casei LMG S-19264T (=DSM 44701T), isolated from a smear-ripened cheese.</title>
        <authorList>
            <consortium name="US DOE Joint Genome Institute (JGI-PGF)"/>
            <person name="Walter F."/>
            <person name="Albersmeier A."/>
            <person name="Kalinowski J."/>
            <person name="Ruckert C."/>
        </authorList>
    </citation>
    <scope>NUCLEOTIDE SEQUENCE</scope>
    <source>
        <strain evidence="2">JCM 14371</strain>
    </source>
</reference>
<feature type="region of interest" description="Disordered" evidence="1">
    <location>
        <begin position="1"/>
        <end position="21"/>
    </location>
</feature>
<accession>A0A917URR8</accession>
<sequence>MHGAQVGVQGAGGGGGTALLRHELPEGAPHARVQQQAHGLRVDDVLDTTHILILLCEQAGPHRGGMTSPEQRHEVATLRLQALQHEAGMARQLQAARPAVRFSLRVPFLRLTLHFAVQVTPSA</sequence>